<evidence type="ECO:0000313" key="1">
    <source>
        <dbReference type="EMBL" id="RTI15315.1"/>
    </source>
</evidence>
<evidence type="ECO:0000313" key="2">
    <source>
        <dbReference type="Proteomes" id="UP000287155"/>
    </source>
</evidence>
<gene>
    <name evidence="1" type="ORF">CSW27_06115</name>
</gene>
<organism evidence="1 2">
    <name type="scientific">Thermus scotoductus</name>
    <dbReference type="NCBI Taxonomy" id="37636"/>
    <lineage>
        <taxon>Bacteria</taxon>
        <taxon>Thermotogati</taxon>
        <taxon>Deinococcota</taxon>
        <taxon>Deinococci</taxon>
        <taxon>Thermales</taxon>
        <taxon>Thermaceae</taxon>
        <taxon>Thermus</taxon>
    </lineage>
</organism>
<sequence length="97" mass="10738">MAELIGDPNGTFRDRVRKLELTDLAVPETWDPIHQVLITNDVILHGRVAALEDQVGGTSGGSLNQRVANLETVIRNQDGNNTPEWMVLPVGRDRWAP</sequence>
<accession>A0A430UZW5</accession>
<proteinExistence type="predicted"/>
<protein>
    <submittedName>
        <fullName evidence="1">Uncharacterized protein</fullName>
    </submittedName>
</protein>
<dbReference type="RefSeq" id="WP_126204657.1">
    <property type="nucleotide sequence ID" value="NZ_PEMJ01000155.1"/>
</dbReference>
<reference evidence="1 2" key="1">
    <citation type="journal article" date="2019" name="Extremophiles">
        <title>Biogeography of thermophiles and predominance of Thermus scotoductus in domestic water heaters.</title>
        <authorList>
            <person name="Wilpiszeski R.L."/>
            <person name="Zhang Z."/>
            <person name="House C.H."/>
        </authorList>
    </citation>
    <scope>NUCLEOTIDE SEQUENCE [LARGE SCALE GENOMIC DNA]</scope>
    <source>
        <strain evidence="1 2">14_S14</strain>
    </source>
</reference>
<name>A0A430UZW5_THESC</name>
<dbReference type="EMBL" id="PEMJ01000155">
    <property type="protein sequence ID" value="RTI15315.1"/>
    <property type="molecule type" value="Genomic_DNA"/>
</dbReference>
<dbReference type="Proteomes" id="UP000287155">
    <property type="component" value="Unassembled WGS sequence"/>
</dbReference>
<comment type="caution">
    <text evidence="1">The sequence shown here is derived from an EMBL/GenBank/DDBJ whole genome shotgun (WGS) entry which is preliminary data.</text>
</comment>
<dbReference type="AlphaFoldDB" id="A0A430UZW5"/>